<reference evidence="1" key="2">
    <citation type="journal article" date="2015" name="Fish Shellfish Immunol.">
        <title>Early steps in the European eel (Anguilla anguilla)-Vibrio vulnificus interaction in the gills: Role of the RtxA13 toxin.</title>
        <authorList>
            <person name="Callol A."/>
            <person name="Pajuelo D."/>
            <person name="Ebbesson L."/>
            <person name="Teles M."/>
            <person name="MacKenzie S."/>
            <person name="Amaro C."/>
        </authorList>
    </citation>
    <scope>NUCLEOTIDE SEQUENCE</scope>
</reference>
<dbReference type="AlphaFoldDB" id="A0A0E9VQD1"/>
<protein>
    <submittedName>
        <fullName evidence="1">Uncharacterized protein</fullName>
    </submittedName>
</protein>
<organism evidence="1">
    <name type="scientific">Anguilla anguilla</name>
    <name type="common">European freshwater eel</name>
    <name type="synonym">Muraena anguilla</name>
    <dbReference type="NCBI Taxonomy" id="7936"/>
    <lineage>
        <taxon>Eukaryota</taxon>
        <taxon>Metazoa</taxon>
        <taxon>Chordata</taxon>
        <taxon>Craniata</taxon>
        <taxon>Vertebrata</taxon>
        <taxon>Euteleostomi</taxon>
        <taxon>Actinopterygii</taxon>
        <taxon>Neopterygii</taxon>
        <taxon>Teleostei</taxon>
        <taxon>Anguilliformes</taxon>
        <taxon>Anguillidae</taxon>
        <taxon>Anguilla</taxon>
    </lineage>
</organism>
<dbReference type="EMBL" id="GBXM01029114">
    <property type="protein sequence ID" value="JAH79463.1"/>
    <property type="molecule type" value="Transcribed_RNA"/>
</dbReference>
<name>A0A0E9VQD1_ANGAN</name>
<evidence type="ECO:0000313" key="1">
    <source>
        <dbReference type="EMBL" id="JAH79463.1"/>
    </source>
</evidence>
<proteinExistence type="predicted"/>
<reference evidence="1" key="1">
    <citation type="submission" date="2014-11" db="EMBL/GenBank/DDBJ databases">
        <authorList>
            <person name="Amaro Gonzalez C."/>
        </authorList>
    </citation>
    <scope>NUCLEOTIDE SEQUENCE</scope>
</reference>
<sequence length="29" mass="3328">MSGIKYYMTLQLLLNTVIFIAVQALCRHS</sequence>
<accession>A0A0E9VQD1</accession>